<reference evidence="2" key="1">
    <citation type="submission" date="2016-10" db="EMBL/GenBank/DDBJ databases">
        <authorList>
            <person name="Varghese N."/>
            <person name="Submissions S."/>
        </authorList>
    </citation>
    <scope>NUCLEOTIDE SEQUENCE [LARGE SCALE GENOMIC DNA]</scope>
    <source>
        <strain evidence="2">DSM 45419</strain>
    </source>
</reference>
<dbReference type="EMBL" id="FNHE01000002">
    <property type="protein sequence ID" value="SDL88627.1"/>
    <property type="molecule type" value="Genomic_DNA"/>
</dbReference>
<dbReference type="Proteomes" id="UP000198680">
    <property type="component" value="Unassembled WGS sequence"/>
</dbReference>
<sequence>MARSDFHVALANALDVAMPPEVPQEYDIEAVVDQCIALLERAGWRFTRTRPTSAPPGRRPPRPV</sequence>
<accession>A0A1G9NRG3</accession>
<evidence type="ECO:0000313" key="2">
    <source>
        <dbReference type="Proteomes" id="UP000198680"/>
    </source>
</evidence>
<proteinExistence type="predicted"/>
<organism evidence="1 2">
    <name type="scientific">Geodermatophilus siccatus</name>
    <dbReference type="NCBI Taxonomy" id="1137991"/>
    <lineage>
        <taxon>Bacteria</taxon>
        <taxon>Bacillati</taxon>
        <taxon>Actinomycetota</taxon>
        <taxon>Actinomycetes</taxon>
        <taxon>Geodermatophilales</taxon>
        <taxon>Geodermatophilaceae</taxon>
        <taxon>Geodermatophilus</taxon>
    </lineage>
</organism>
<dbReference type="AlphaFoldDB" id="A0A1G9NRG3"/>
<dbReference type="RefSeq" id="WP_091214910.1">
    <property type="nucleotide sequence ID" value="NZ_FNHE01000002.1"/>
</dbReference>
<keyword evidence="2" id="KW-1185">Reference proteome</keyword>
<protein>
    <submittedName>
        <fullName evidence="1">Uncharacterized protein</fullName>
    </submittedName>
</protein>
<evidence type="ECO:0000313" key="1">
    <source>
        <dbReference type="EMBL" id="SDL88627.1"/>
    </source>
</evidence>
<name>A0A1G9NRG3_9ACTN</name>
<gene>
    <name evidence="1" type="ORF">SAMN05660642_01134</name>
</gene>
<dbReference type="OrthoDB" id="5194176at2"/>